<keyword evidence="5 11" id="KW-0851">Voltage-gated channel</keyword>
<dbReference type="InterPro" id="IPR014756">
    <property type="entry name" value="Ig_E-set"/>
</dbReference>
<evidence type="ECO:0000256" key="12">
    <source>
        <dbReference type="SAM" id="Phobius"/>
    </source>
</evidence>
<dbReference type="PANTHER" id="PTHR11767:SF102">
    <property type="entry name" value="INWARDLY RECTIFYING POTASSIUM CHANNEL 1, ISOFORM F"/>
    <property type="match status" value="1"/>
</dbReference>
<dbReference type="InterPro" id="IPR013518">
    <property type="entry name" value="K_chnl_inward-rec_Kir_cyto"/>
</dbReference>
<dbReference type="OrthoDB" id="273257at2759"/>
<keyword evidence="16" id="KW-1185">Reference proteome</keyword>
<dbReference type="InterPro" id="IPR016449">
    <property type="entry name" value="K_chnl_inward-rec_Kir"/>
</dbReference>
<dbReference type="PRINTS" id="PR01320">
    <property type="entry name" value="KIRCHANNEL"/>
</dbReference>
<dbReference type="AlphaFoldDB" id="A0A8B6FC81"/>
<comment type="similarity">
    <text evidence="11">Belongs to the inward rectifier-type potassium channel (TC 1.A.2.1) family.</text>
</comment>
<evidence type="ECO:0000256" key="3">
    <source>
        <dbReference type="ARBA" id="ARBA00022538"/>
    </source>
</evidence>
<dbReference type="SUPFAM" id="SSF81324">
    <property type="entry name" value="Voltage-gated potassium channels"/>
    <property type="match status" value="1"/>
</dbReference>
<keyword evidence="8 11" id="KW-0406">Ion transport</keyword>
<feature type="domain" description="Potassium channel inwardly rectifying transmembrane" evidence="13">
    <location>
        <begin position="18"/>
        <end position="155"/>
    </location>
</feature>
<evidence type="ECO:0000256" key="10">
    <source>
        <dbReference type="ARBA" id="ARBA00023303"/>
    </source>
</evidence>
<evidence type="ECO:0000256" key="5">
    <source>
        <dbReference type="ARBA" id="ARBA00022882"/>
    </source>
</evidence>
<gene>
    <name evidence="15" type="ORF">MGAL_10B016400</name>
</gene>
<dbReference type="GO" id="GO:0005886">
    <property type="term" value="C:plasma membrane"/>
    <property type="evidence" value="ECO:0007669"/>
    <property type="project" value="TreeGrafter"/>
</dbReference>
<keyword evidence="9 12" id="KW-0472">Membrane</keyword>
<evidence type="ECO:0000256" key="8">
    <source>
        <dbReference type="ARBA" id="ARBA00023065"/>
    </source>
</evidence>
<proteinExistence type="inferred from homology"/>
<keyword evidence="2 11" id="KW-0813">Transport</keyword>
<dbReference type="Gene3D" id="2.60.40.1400">
    <property type="entry name" value="G protein-activated inward rectifier potassium channel 1"/>
    <property type="match status" value="1"/>
</dbReference>
<protein>
    <submittedName>
        <fullName evidence="15">Uncharacterized protein</fullName>
    </submittedName>
</protein>
<keyword evidence="4 11" id="KW-0812">Transmembrane</keyword>
<evidence type="ECO:0000259" key="13">
    <source>
        <dbReference type="Pfam" id="PF01007"/>
    </source>
</evidence>
<evidence type="ECO:0000256" key="7">
    <source>
        <dbReference type="ARBA" id="ARBA00022989"/>
    </source>
</evidence>
<dbReference type="InterPro" id="IPR040445">
    <property type="entry name" value="Kir_TM"/>
</dbReference>
<dbReference type="PANTHER" id="PTHR11767">
    <property type="entry name" value="INWARD RECTIFIER POTASSIUM CHANNEL"/>
    <property type="match status" value="1"/>
</dbReference>
<dbReference type="GO" id="GO:0034702">
    <property type="term" value="C:monoatomic ion channel complex"/>
    <property type="evidence" value="ECO:0007669"/>
    <property type="project" value="UniProtKB-KW"/>
</dbReference>
<evidence type="ECO:0000256" key="6">
    <source>
        <dbReference type="ARBA" id="ARBA00022958"/>
    </source>
</evidence>
<organism evidence="15 16">
    <name type="scientific">Mytilus galloprovincialis</name>
    <name type="common">Mediterranean mussel</name>
    <dbReference type="NCBI Taxonomy" id="29158"/>
    <lineage>
        <taxon>Eukaryota</taxon>
        <taxon>Metazoa</taxon>
        <taxon>Spiralia</taxon>
        <taxon>Lophotrochozoa</taxon>
        <taxon>Mollusca</taxon>
        <taxon>Bivalvia</taxon>
        <taxon>Autobranchia</taxon>
        <taxon>Pteriomorphia</taxon>
        <taxon>Mytilida</taxon>
        <taxon>Mytiloidea</taxon>
        <taxon>Mytilidae</taxon>
        <taxon>Mytilinae</taxon>
        <taxon>Mytilus</taxon>
    </lineage>
</organism>
<evidence type="ECO:0000256" key="1">
    <source>
        <dbReference type="ARBA" id="ARBA00004141"/>
    </source>
</evidence>
<name>A0A8B6FC81_MYTGA</name>
<evidence type="ECO:0000313" key="16">
    <source>
        <dbReference type="Proteomes" id="UP000596742"/>
    </source>
</evidence>
<evidence type="ECO:0000256" key="9">
    <source>
        <dbReference type="ARBA" id="ARBA00023136"/>
    </source>
</evidence>
<sequence>MSKKDENIIFSNSHNRIVSKQGSYRVKLETTRKTILKHYLRDTFTTLVDAKWRWSILLFVSGFLLTWITFAIIYLALARSHGDLENEDEEVCVENVYDFTSALLFSVETQHTIGYGYRHVTTDCPHAVLVVFIQFILGIGVQCLTAAIVFSKLIRSKRRGDSVVFSQKACLAVVDGQWRLMVRVADFRKSKLVGVKAKGILIKRSVVNNKHHLEQTFIDFVSEGGSDTLTLLWPAVIYHTINKDSPLWPPLTLRRLGGYSEIVVSLDGVIESTSRVVQTRTSYIPEEIHYGYKFQNICPQITEEGKYQCSYFEINTVSPVVTPQLRKRISVTSVSSKESMY</sequence>
<keyword evidence="3 11" id="KW-0633">Potassium transport</keyword>
<dbReference type="Pfam" id="PF17655">
    <property type="entry name" value="IRK_C"/>
    <property type="match status" value="1"/>
</dbReference>
<comment type="caution">
    <text evidence="15">The sequence shown here is derived from an EMBL/GenBank/DDBJ whole genome shotgun (WGS) entry which is preliminary data.</text>
</comment>
<dbReference type="GO" id="GO:1990573">
    <property type="term" value="P:potassium ion import across plasma membrane"/>
    <property type="evidence" value="ECO:0007669"/>
    <property type="project" value="TreeGrafter"/>
</dbReference>
<feature type="transmembrane region" description="Helical" evidence="12">
    <location>
        <begin position="56"/>
        <end position="77"/>
    </location>
</feature>
<evidence type="ECO:0000256" key="4">
    <source>
        <dbReference type="ARBA" id="ARBA00022692"/>
    </source>
</evidence>
<evidence type="ECO:0000313" key="15">
    <source>
        <dbReference type="EMBL" id="VDI46670.1"/>
    </source>
</evidence>
<feature type="transmembrane region" description="Helical" evidence="12">
    <location>
        <begin position="127"/>
        <end position="150"/>
    </location>
</feature>
<dbReference type="SUPFAM" id="SSF81296">
    <property type="entry name" value="E set domains"/>
    <property type="match status" value="1"/>
</dbReference>
<keyword evidence="7 12" id="KW-1133">Transmembrane helix</keyword>
<feature type="domain" description="Inward rectifier potassium channel C-terminal" evidence="14">
    <location>
        <begin position="163"/>
        <end position="326"/>
    </location>
</feature>
<keyword evidence="6 11" id="KW-0630">Potassium</keyword>
<reference evidence="15" key="1">
    <citation type="submission" date="2018-11" db="EMBL/GenBank/DDBJ databases">
        <authorList>
            <person name="Alioto T."/>
            <person name="Alioto T."/>
        </authorList>
    </citation>
    <scope>NUCLEOTIDE SEQUENCE</scope>
</reference>
<accession>A0A8B6FC81</accession>
<evidence type="ECO:0000256" key="2">
    <source>
        <dbReference type="ARBA" id="ARBA00022448"/>
    </source>
</evidence>
<comment type="subcellular location">
    <subcellularLocation>
        <location evidence="1 11">Membrane</location>
        <topology evidence="1 11">Multi-pass membrane protein</topology>
    </subcellularLocation>
</comment>
<dbReference type="GO" id="GO:0005242">
    <property type="term" value="F:inward rectifier potassium channel activity"/>
    <property type="evidence" value="ECO:0007669"/>
    <property type="project" value="InterPro"/>
</dbReference>
<dbReference type="Pfam" id="PF01007">
    <property type="entry name" value="IRK"/>
    <property type="match status" value="1"/>
</dbReference>
<dbReference type="Proteomes" id="UP000596742">
    <property type="component" value="Unassembled WGS sequence"/>
</dbReference>
<evidence type="ECO:0000259" key="14">
    <source>
        <dbReference type="Pfam" id="PF17655"/>
    </source>
</evidence>
<dbReference type="EMBL" id="UYJE01006528">
    <property type="protein sequence ID" value="VDI46670.1"/>
    <property type="molecule type" value="Genomic_DNA"/>
</dbReference>
<dbReference type="InterPro" id="IPR041647">
    <property type="entry name" value="IRK_C"/>
</dbReference>
<evidence type="ECO:0000256" key="11">
    <source>
        <dbReference type="RuleBase" id="RU003822"/>
    </source>
</evidence>
<dbReference type="Gene3D" id="1.10.287.70">
    <property type="match status" value="1"/>
</dbReference>
<keyword evidence="10 11" id="KW-0407">Ion channel</keyword>
<dbReference type="GO" id="GO:0034765">
    <property type="term" value="P:regulation of monoatomic ion transmembrane transport"/>
    <property type="evidence" value="ECO:0007669"/>
    <property type="project" value="TreeGrafter"/>
</dbReference>